<reference evidence="5 6" key="1">
    <citation type="submission" date="2021-03" db="EMBL/GenBank/DDBJ databases">
        <title>Complete genome of Streptomyces formicae strain 1H-GS9 (DSM 100524).</title>
        <authorList>
            <person name="Atanasov K.E."/>
            <person name="Altabella T."/>
            <person name="Ferrer A."/>
        </authorList>
    </citation>
    <scope>NUCLEOTIDE SEQUENCE [LARGE SCALE GENOMIC DNA]</scope>
    <source>
        <strain evidence="5 6">1H-GS9</strain>
    </source>
</reference>
<dbReference type="PANTHER" id="PTHR43606">
    <property type="entry name" value="PHOSPHATASE, PUTATIVE (AFU_ORTHOLOGUE AFUA_6G08710)-RELATED"/>
    <property type="match status" value="1"/>
</dbReference>
<dbReference type="Gene3D" id="3.60.21.70">
    <property type="entry name" value="PhoD-like phosphatase"/>
    <property type="match status" value="1"/>
</dbReference>
<dbReference type="InterPro" id="IPR006311">
    <property type="entry name" value="TAT_signal"/>
</dbReference>
<dbReference type="PANTHER" id="PTHR43606:SF2">
    <property type="entry name" value="ALKALINE PHOSPHATASE FAMILY PROTEIN (AFU_ORTHOLOGUE AFUA_5G03860)"/>
    <property type="match status" value="1"/>
</dbReference>
<dbReference type="EMBL" id="CP071872">
    <property type="protein sequence ID" value="UNM12771.1"/>
    <property type="molecule type" value="Genomic_DNA"/>
</dbReference>
<dbReference type="Gene3D" id="2.60.40.380">
    <property type="entry name" value="Purple acid phosphatase-like, N-terminal"/>
    <property type="match status" value="1"/>
</dbReference>
<evidence type="ECO:0000256" key="2">
    <source>
        <dbReference type="SAM" id="SignalP"/>
    </source>
</evidence>
<dbReference type="InterPro" id="IPR038607">
    <property type="entry name" value="PhoD-like_sf"/>
</dbReference>
<evidence type="ECO:0000259" key="3">
    <source>
        <dbReference type="Pfam" id="PF09423"/>
    </source>
</evidence>
<name>A0ABY3WQK9_9ACTN</name>
<dbReference type="InterPro" id="IPR029052">
    <property type="entry name" value="Metallo-depent_PP-like"/>
</dbReference>
<dbReference type="CDD" id="cd07389">
    <property type="entry name" value="MPP_PhoD"/>
    <property type="match status" value="1"/>
</dbReference>
<dbReference type="Pfam" id="PF09423">
    <property type="entry name" value="PhoD"/>
    <property type="match status" value="1"/>
</dbReference>
<proteinExistence type="predicted"/>
<protein>
    <submittedName>
        <fullName evidence="5">Alkaline phosphatase D family protein</fullName>
    </submittedName>
</protein>
<evidence type="ECO:0000313" key="6">
    <source>
        <dbReference type="Proteomes" id="UP000828924"/>
    </source>
</evidence>
<dbReference type="InterPro" id="IPR018946">
    <property type="entry name" value="PhoD-like_MPP"/>
</dbReference>
<dbReference type="Proteomes" id="UP000828924">
    <property type="component" value="Chromosome"/>
</dbReference>
<feature type="chain" id="PRO_5047075608" evidence="2">
    <location>
        <begin position="27"/>
        <end position="519"/>
    </location>
</feature>
<dbReference type="InterPro" id="IPR052900">
    <property type="entry name" value="Phospholipid_Metab_Enz"/>
</dbReference>
<dbReference type="SUPFAM" id="SSF56300">
    <property type="entry name" value="Metallo-dependent phosphatases"/>
    <property type="match status" value="1"/>
</dbReference>
<keyword evidence="2" id="KW-0732">Signal</keyword>
<feature type="signal peptide" evidence="2">
    <location>
        <begin position="1"/>
        <end position="26"/>
    </location>
</feature>
<evidence type="ECO:0000259" key="4">
    <source>
        <dbReference type="Pfam" id="PF16655"/>
    </source>
</evidence>
<dbReference type="RefSeq" id="WP_242331392.1">
    <property type="nucleotide sequence ID" value="NZ_CP071872.1"/>
</dbReference>
<organism evidence="5 6">
    <name type="scientific">Streptomyces formicae</name>
    <dbReference type="NCBI Taxonomy" id="1616117"/>
    <lineage>
        <taxon>Bacteria</taxon>
        <taxon>Bacillati</taxon>
        <taxon>Actinomycetota</taxon>
        <taxon>Actinomycetes</taxon>
        <taxon>Kitasatosporales</taxon>
        <taxon>Streptomycetaceae</taxon>
        <taxon>Streptomyces</taxon>
    </lineage>
</organism>
<evidence type="ECO:0000313" key="5">
    <source>
        <dbReference type="EMBL" id="UNM12771.1"/>
    </source>
</evidence>
<sequence>MPLNRRDLLRSAAVAGALGAVWPLSAKLSPAQALEAAQALGASYDPAPFTLGVASGDPLQHSVSLWTRLAPEPLADEQPLPDAVPVRWVVATDRELRRKVAGGTVAATAAQGHSVHVDVHGLEPGRRYYYAFSALGRTSRLGRTRTAPARHVDRVRFATANCQHFAHGYYTALRGIAHEDVDFVIHLGDYIYENGNYSGTVRDHEGPEVLDLVSYRRRHALYKGDPDLRAAHAAHPWYLTWDNHEVQGYYDGRDDAAFLARRDAAYQAWYEHMPHRMVGSDPVPHQQIHRRRNWGDLLDLTVLDLRQYRNRADRADSTILGAEQRDWLLDQARSARGWHCWANSIMLSKLDNPGGDYYYDMQWDGYRAERTEVLSELHGLGVEDFVVVTGDWHSAFVDDIRPDFDNPDSPVIGTEFTAHSVTSDSYGPEWNAERGPEIGRINPHLQYFEGDRYGYDVHEVTARRWTTEMRVITDRRDPAARVTTLTRFHVDRGRVGAYEDKRTATSPAQYRRSPAADRP</sequence>
<evidence type="ECO:0000256" key="1">
    <source>
        <dbReference type="SAM" id="MobiDB-lite"/>
    </source>
</evidence>
<feature type="domain" description="Phospholipase D N-terminal" evidence="4">
    <location>
        <begin position="51"/>
        <end position="146"/>
    </location>
</feature>
<dbReference type="InterPro" id="IPR032093">
    <property type="entry name" value="PhoD_N"/>
</dbReference>
<gene>
    <name evidence="5" type="ORF">J4032_15705</name>
</gene>
<keyword evidence="6" id="KW-1185">Reference proteome</keyword>
<accession>A0ABY3WQK9</accession>
<dbReference type="Pfam" id="PF16655">
    <property type="entry name" value="PhoD_N"/>
    <property type="match status" value="1"/>
</dbReference>
<feature type="region of interest" description="Disordered" evidence="1">
    <location>
        <begin position="496"/>
        <end position="519"/>
    </location>
</feature>
<feature type="domain" description="PhoD-like phosphatase metallophosphatase" evidence="3">
    <location>
        <begin position="157"/>
        <end position="468"/>
    </location>
</feature>
<dbReference type="PROSITE" id="PS51318">
    <property type="entry name" value="TAT"/>
    <property type="match status" value="1"/>
</dbReference>